<dbReference type="SUPFAM" id="SSF54160">
    <property type="entry name" value="Chromo domain-like"/>
    <property type="match status" value="1"/>
</dbReference>
<dbReference type="InterPro" id="IPR013087">
    <property type="entry name" value="Znf_C2H2_type"/>
</dbReference>
<dbReference type="GO" id="GO:0008270">
    <property type="term" value="F:zinc ion binding"/>
    <property type="evidence" value="ECO:0007669"/>
    <property type="project" value="UniProtKB-KW"/>
</dbReference>
<dbReference type="PROSITE" id="PS50013">
    <property type="entry name" value="CHROMO_2"/>
    <property type="match status" value="1"/>
</dbReference>
<evidence type="ECO:0000313" key="6">
    <source>
        <dbReference type="EMBL" id="KAF0553900.1"/>
    </source>
</evidence>
<dbReference type="InterPro" id="IPR000953">
    <property type="entry name" value="Chromo/chromo_shadow_dom"/>
</dbReference>
<feature type="region of interest" description="Disordered" evidence="3">
    <location>
        <begin position="340"/>
        <end position="372"/>
    </location>
</feature>
<feature type="compositionally biased region" description="Polar residues" evidence="3">
    <location>
        <begin position="473"/>
        <end position="482"/>
    </location>
</feature>
<evidence type="ECO:0000259" key="5">
    <source>
        <dbReference type="PROSITE" id="PS50157"/>
    </source>
</evidence>
<feature type="coiled-coil region" evidence="2">
    <location>
        <begin position="626"/>
        <end position="697"/>
    </location>
</feature>
<dbReference type="PROSITE" id="PS50157">
    <property type="entry name" value="ZINC_FINGER_C2H2_2"/>
    <property type="match status" value="1"/>
</dbReference>
<evidence type="ECO:0000256" key="3">
    <source>
        <dbReference type="SAM" id="MobiDB-lite"/>
    </source>
</evidence>
<evidence type="ECO:0000256" key="2">
    <source>
        <dbReference type="SAM" id="Coils"/>
    </source>
</evidence>
<dbReference type="Pfam" id="PF00385">
    <property type="entry name" value="Chromo"/>
    <property type="match status" value="1"/>
</dbReference>
<dbReference type="PROSITE" id="PS00028">
    <property type="entry name" value="ZINC_FINGER_C2H2_1"/>
    <property type="match status" value="1"/>
</dbReference>
<dbReference type="InterPro" id="IPR016197">
    <property type="entry name" value="Chromo-like_dom_sf"/>
</dbReference>
<evidence type="ECO:0000256" key="1">
    <source>
        <dbReference type="PROSITE-ProRule" id="PRU00042"/>
    </source>
</evidence>
<feature type="compositionally biased region" description="Basic residues" evidence="3">
    <location>
        <begin position="454"/>
        <end position="466"/>
    </location>
</feature>
<dbReference type="AlphaFoldDB" id="A0A8H4B290"/>
<keyword evidence="1" id="KW-0863">Zinc-finger</keyword>
<dbReference type="InterPro" id="IPR023780">
    <property type="entry name" value="Chromo_domain"/>
</dbReference>
<feature type="domain" description="Chromo" evidence="4">
    <location>
        <begin position="17"/>
        <end position="58"/>
    </location>
</feature>
<feature type="region of interest" description="Disordered" evidence="3">
    <location>
        <begin position="734"/>
        <end position="753"/>
    </location>
</feature>
<feature type="compositionally biased region" description="Low complexity" evidence="3">
    <location>
        <begin position="735"/>
        <end position="749"/>
    </location>
</feature>
<keyword evidence="2" id="KW-0175">Coiled coil</keyword>
<sequence length="1140" mass="127392">MTKKKKQDRLSEEDEVYAAMCILAEKHDEQNSVMYLVKWAGHDQNGNEWEPTWEPYENCGTLLIHEWIEKKEREKNGESENHDQNYVNTMIIDERKNGNINGKMDNVEKIDDVCQSRQINGINGKKKKLHHLYDTPNNTNNIMSIGRSLFWDDGNQNNDVTSESSRSSSSKRTIFRKDSTKDADLDDNHKRSVSLKSRQVKIFKSFSSKSKLSVNSFRRVPNGNISSSDSEQEIHHHMNGNGAIQFYKYPLRSRSGRISITRRLECSSISKRKVSPRSFDGRISDDLVDSRKKLRYDEDSYSSEEEILCSGQAIPCSPITPIITHSPKNDTDIDDLYAPPIPKTTNIKKTDKSVSISTPKSTISPTTNANMNGSHELAQKSLKDLGITSANDANPSSKRPTDLHHSIQNIKSSIPTPISHYVNINVNTQPPDSLLSNAPKPGQIVRTDANLKSTQKRTQTKARKLSLKPDAGKNSSQVTVSSPNPPIINLPILPKPPNNILPMIRPTTLMNNNTNMRPVQNRSIRPNRDLYPILPDDNHNKVTLKDGQGSAVIADHGQQSRNMLHAPPIAHKSQTSPLGVGLNSLQLENSVTTTNTINCNIASNFRGKTNIQSFQDIHNATDRYMKSELIEQRKAIERQKDQLSKAHKALAEKSEECESLKYILNNMITDESLKRDNESLKQENESLKRENEKLKMYWAKFIQSGVSFNPRDYNRLSDLYASIQTLINQNHIVVSQSPRTQNTSSSSSPDILRSKLNQSQLKVSLLERTLQMKDECEKACQQTTKLVLDLKLEPLRNYVELQNNVRALIPSSMLEAARMNTDHTTSRGDTSINISISRNCNDILSSNIITSNNINAQTDNSSFNTSNNSNSVRGMDVVGTVNSISKDKGIMKTKDNIDANVIKSTNGIVTKSKEVIPLPIISTLVDEAKIMPISDVVAGSSKSPEFTLTPSTSIASISKSLVTPTKSTPKTNGGSSTRFTAITNSRSAVSLSSNTSNKATNGMLNASAKSQYSVPAIHYKDIPNFSKREADNEPTLFNVSLNNNPTTTKILESSVTTDKKGKSIFGPASRKIVASTSNGMPNIANIGHRKSNKYAQEELFCHWNWCNKAFKTKPELRMHVLSLHFQEHEKDLKPYVRTLD</sequence>
<feature type="region of interest" description="Disordered" evidence="3">
    <location>
        <begin position="156"/>
        <end position="175"/>
    </location>
</feature>
<feature type="domain" description="C2H2-type" evidence="5">
    <location>
        <begin position="1099"/>
        <end position="1129"/>
    </location>
</feature>
<dbReference type="OrthoDB" id="2423465at2759"/>
<organism evidence="6 7">
    <name type="scientific">Gigaspora margarita</name>
    <dbReference type="NCBI Taxonomy" id="4874"/>
    <lineage>
        <taxon>Eukaryota</taxon>
        <taxon>Fungi</taxon>
        <taxon>Fungi incertae sedis</taxon>
        <taxon>Mucoromycota</taxon>
        <taxon>Glomeromycotina</taxon>
        <taxon>Glomeromycetes</taxon>
        <taxon>Diversisporales</taxon>
        <taxon>Gigasporaceae</taxon>
        <taxon>Gigaspora</taxon>
    </lineage>
</organism>
<proteinExistence type="predicted"/>
<feature type="region of interest" description="Disordered" evidence="3">
    <location>
        <begin position="451"/>
        <end position="482"/>
    </location>
</feature>
<dbReference type="Proteomes" id="UP000439903">
    <property type="component" value="Unassembled WGS sequence"/>
</dbReference>
<evidence type="ECO:0000313" key="7">
    <source>
        <dbReference type="Proteomes" id="UP000439903"/>
    </source>
</evidence>
<name>A0A8H4B290_GIGMA</name>
<accession>A0A8H4B290</accession>
<feature type="compositionally biased region" description="Low complexity" evidence="3">
    <location>
        <begin position="353"/>
        <end position="367"/>
    </location>
</feature>
<dbReference type="EMBL" id="WTPW01000053">
    <property type="protein sequence ID" value="KAF0553900.1"/>
    <property type="molecule type" value="Genomic_DNA"/>
</dbReference>
<keyword evidence="1" id="KW-0479">Metal-binding</keyword>
<keyword evidence="1" id="KW-0862">Zinc</keyword>
<reference evidence="6 7" key="1">
    <citation type="journal article" date="2019" name="Environ. Microbiol.">
        <title>At the nexus of three kingdoms: the genome of the mycorrhizal fungus Gigaspora margarita provides insights into plant, endobacterial and fungal interactions.</title>
        <authorList>
            <person name="Venice F."/>
            <person name="Ghignone S."/>
            <person name="Salvioli di Fossalunga A."/>
            <person name="Amselem J."/>
            <person name="Novero M."/>
            <person name="Xianan X."/>
            <person name="Sedzielewska Toro K."/>
            <person name="Morin E."/>
            <person name="Lipzen A."/>
            <person name="Grigoriev I.V."/>
            <person name="Henrissat B."/>
            <person name="Martin F.M."/>
            <person name="Bonfante P."/>
        </authorList>
    </citation>
    <scope>NUCLEOTIDE SEQUENCE [LARGE SCALE GENOMIC DNA]</scope>
    <source>
        <strain evidence="6 7">BEG34</strain>
    </source>
</reference>
<keyword evidence="7" id="KW-1185">Reference proteome</keyword>
<dbReference type="CDD" id="cd00024">
    <property type="entry name" value="CD_CSD"/>
    <property type="match status" value="1"/>
</dbReference>
<comment type="caution">
    <text evidence="6">The sequence shown here is derived from an EMBL/GenBank/DDBJ whole genome shotgun (WGS) entry which is preliminary data.</text>
</comment>
<evidence type="ECO:0000259" key="4">
    <source>
        <dbReference type="PROSITE" id="PS50013"/>
    </source>
</evidence>
<protein>
    <submittedName>
        <fullName evidence="6">Protein complex assembly-related protein</fullName>
    </submittedName>
</protein>
<dbReference type="Gene3D" id="2.40.50.40">
    <property type="match status" value="1"/>
</dbReference>
<gene>
    <name evidence="6" type="ORF">F8M41_019744</name>
</gene>